<feature type="domain" description="Chaplin" evidence="10">
    <location>
        <begin position="116"/>
        <end position="156"/>
    </location>
</feature>
<reference evidence="11 12" key="1">
    <citation type="journal article" date="2019" name="Int. J. Syst. Evol. Microbiol.">
        <title>The Global Catalogue of Microorganisms (GCM) 10K type strain sequencing project: providing services to taxonomists for standard genome sequencing and annotation.</title>
        <authorList>
            <consortium name="The Broad Institute Genomics Platform"/>
            <consortium name="The Broad Institute Genome Sequencing Center for Infectious Disease"/>
            <person name="Wu L."/>
            <person name="Ma J."/>
        </authorList>
    </citation>
    <scope>NUCLEOTIDE SEQUENCE [LARGE SCALE GENOMIC DNA]</scope>
    <source>
        <strain evidence="11 12">JCM 4542</strain>
    </source>
</reference>
<sequence>MRQVTKKGLITAAAASGVLAAVTGSYAQADSGAGAVATHNPGIASGNTVQVPVTVPVNACGNTVNVVGLLNSATGNTCVNGGGGGHATHGGHGGGHDGGHGSGHGGAQAGAKNTDSPGIGSGNTVQAPISIPVNACGNSVDVVGIGNPASGNTCVNDGQGGGHDHQPPHGDQPGHPGGHHPGGHHNPPGEKPGHQPPAGGEHHGPGGHPQKPGGHMGTPATEVKDAHRGAEVLAEHRPATVAQQAAELAHTGAGQIGAAAAASAALLAGGAVLYRRARGSQG</sequence>
<evidence type="ECO:0000313" key="12">
    <source>
        <dbReference type="Proteomes" id="UP001500886"/>
    </source>
</evidence>
<evidence type="ECO:0000256" key="5">
    <source>
        <dbReference type="ARBA" id="ARBA00022889"/>
    </source>
</evidence>
<keyword evidence="3" id="KW-0964">Secreted</keyword>
<evidence type="ECO:0000256" key="3">
    <source>
        <dbReference type="ARBA" id="ARBA00022525"/>
    </source>
</evidence>
<feature type="signal peptide" evidence="9">
    <location>
        <begin position="1"/>
        <end position="29"/>
    </location>
</feature>
<keyword evidence="4 9" id="KW-0732">Signal</keyword>
<dbReference type="RefSeq" id="WP_344437961.1">
    <property type="nucleotide sequence ID" value="NZ_BAAASL010000021.1"/>
</dbReference>
<name>A0ABN3U3A7_9ACTN</name>
<keyword evidence="2" id="KW-0134">Cell wall</keyword>
<keyword evidence="5" id="KW-0130">Cell adhesion</keyword>
<dbReference type="InterPro" id="IPR005528">
    <property type="entry name" value="ChpA-H"/>
</dbReference>
<accession>A0ABN3U3A7</accession>
<evidence type="ECO:0000256" key="8">
    <source>
        <dbReference type="SAM" id="MobiDB-lite"/>
    </source>
</evidence>
<dbReference type="PROSITE" id="PS51884">
    <property type="entry name" value="CHAPLIN"/>
    <property type="match status" value="2"/>
</dbReference>
<evidence type="ECO:0000313" key="11">
    <source>
        <dbReference type="EMBL" id="GAA2722869.1"/>
    </source>
</evidence>
<organism evidence="11 12">
    <name type="scientific">Streptomyces luteosporeus</name>
    <dbReference type="NCBI Taxonomy" id="173856"/>
    <lineage>
        <taxon>Bacteria</taxon>
        <taxon>Bacillati</taxon>
        <taxon>Actinomycetota</taxon>
        <taxon>Actinomycetes</taxon>
        <taxon>Kitasatosporales</taxon>
        <taxon>Streptomycetaceae</taxon>
        <taxon>Streptomyces</taxon>
    </lineage>
</organism>
<comment type="subcellular location">
    <subcellularLocation>
        <location evidence="1">Secreted</location>
        <location evidence="1">Cell wall</location>
    </subcellularLocation>
</comment>
<keyword evidence="6 7" id="KW-0034">Amyloid</keyword>
<gene>
    <name evidence="11" type="primary">chpC</name>
    <name evidence="11" type="ORF">GCM10010315_49070</name>
</gene>
<dbReference type="Proteomes" id="UP001500886">
    <property type="component" value="Unassembled WGS sequence"/>
</dbReference>
<evidence type="ECO:0000256" key="7">
    <source>
        <dbReference type="PROSITE-ProRule" id="PRU01232"/>
    </source>
</evidence>
<dbReference type="EMBL" id="BAAASL010000021">
    <property type="protein sequence ID" value="GAA2722869.1"/>
    <property type="molecule type" value="Genomic_DNA"/>
</dbReference>
<feature type="region of interest" description="Disordered" evidence="8">
    <location>
        <begin position="151"/>
        <end position="226"/>
    </location>
</feature>
<feature type="domain" description="Chaplin" evidence="10">
    <location>
        <begin position="40"/>
        <end position="80"/>
    </location>
</feature>
<proteinExistence type="predicted"/>
<evidence type="ECO:0000256" key="4">
    <source>
        <dbReference type="ARBA" id="ARBA00022729"/>
    </source>
</evidence>
<evidence type="ECO:0000256" key="6">
    <source>
        <dbReference type="ARBA" id="ARBA00023087"/>
    </source>
</evidence>
<feature type="region of interest" description="Disordered" evidence="8">
    <location>
        <begin position="89"/>
        <end position="125"/>
    </location>
</feature>
<evidence type="ECO:0000256" key="1">
    <source>
        <dbReference type="ARBA" id="ARBA00004191"/>
    </source>
</evidence>
<keyword evidence="12" id="KW-1185">Reference proteome</keyword>
<dbReference type="Pfam" id="PF03777">
    <property type="entry name" value="ChpA-C"/>
    <property type="match status" value="2"/>
</dbReference>
<evidence type="ECO:0000256" key="9">
    <source>
        <dbReference type="SAM" id="SignalP"/>
    </source>
</evidence>
<feature type="chain" id="PRO_5045828273" evidence="9">
    <location>
        <begin position="30"/>
        <end position="282"/>
    </location>
</feature>
<protein>
    <submittedName>
        <fullName evidence="11">LAXTG-anchored chaplin ChpC</fullName>
    </submittedName>
</protein>
<evidence type="ECO:0000259" key="10">
    <source>
        <dbReference type="PROSITE" id="PS51884"/>
    </source>
</evidence>
<comment type="caution">
    <text evidence="11">The sequence shown here is derived from an EMBL/GenBank/DDBJ whole genome shotgun (WGS) entry which is preliminary data.</text>
</comment>
<evidence type="ECO:0000256" key="2">
    <source>
        <dbReference type="ARBA" id="ARBA00022512"/>
    </source>
</evidence>